<dbReference type="GO" id="GO:0016301">
    <property type="term" value="F:kinase activity"/>
    <property type="evidence" value="ECO:0007669"/>
    <property type="project" value="UniProtKB-KW"/>
</dbReference>
<feature type="domain" description="Protein kinase" evidence="13">
    <location>
        <begin position="95"/>
        <end position="384"/>
    </location>
</feature>
<feature type="compositionally biased region" description="Low complexity" evidence="12">
    <location>
        <begin position="1"/>
        <end position="13"/>
    </location>
</feature>
<evidence type="ECO:0000256" key="10">
    <source>
        <dbReference type="RuleBase" id="RU000304"/>
    </source>
</evidence>
<evidence type="ECO:0000256" key="5">
    <source>
        <dbReference type="ARBA" id="ARBA00022777"/>
    </source>
</evidence>
<dbReference type="Pfam" id="PF00069">
    <property type="entry name" value="Pkinase"/>
    <property type="match status" value="1"/>
</dbReference>
<dbReference type="EC" id="2.7.11.1" evidence="1"/>
<dbReference type="InterPro" id="IPR008271">
    <property type="entry name" value="Ser/Thr_kinase_AS"/>
</dbReference>
<evidence type="ECO:0000256" key="12">
    <source>
        <dbReference type="SAM" id="MobiDB-lite"/>
    </source>
</evidence>
<keyword evidence="2 10" id="KW-0723">Serine/threonine-protein kinase</keyword>
<reference evidence="15 16" key="1">
    <citation type="submission" date="2024-04" db="EMBL/GenBank/DDBJ databases">
        <title>Tritrichomonas musculus Genome.</title>
        <authorList>
            <person name="Alves-Ferreira E."/>
            <person name="Grigg M."/>
            <person name="Lorenzi H."/>
            <person name="Galac M."/>
        </authorList>
    </citation>
    <scope>NUCLEOTIDE SEQUENCE [LARGE SCALE GENOMIC DNA]</scope>
    <source>
        <strain evidence="15 16">EAF2021</strain>
    </source>
</reference>
<dbReference type="PROSITE" id="PS51285">
    <property type="entry name" value="AGC_KINASE_CTER"/>
    <property type="match status" value="1"/>
</dbReference>
<dbReference type="InterPro" id="IPR050236">
    <property type="entry name" value="Ser_Thr_kinase_AGC"/>
</dbReference>
<comment type="catalytic activity">
    <reaction evidence="8">
        <text>L-seryl-[protein] + ATP = O-phospho-L-seryl-[protein] + ADP + H(+)</text>
        <dbReference type="Rhea" id="RHEA:17989"/>
        <dbReference type="Rhea" id="RHEA-COMP:9863"/>
        <dbReference type="Rhea" id="RHEA-COMP:11604"/>
        <dbReference type="ChEBI" id="CHEBI:15378"/>
        <dbReference type="ChEBI" id="CHEBI:29999"/>
        <dbReference type="ChEBI" id="CHEBI:30616"/>
        <dbReference type="ChEBI" id="CHEBI:83421"/>
        <dbReference type="ChEBI" id="CHEBI:456216"/>
        <dbReference type="EC" id="2.7.11.1"/>
    </reaction>
</comment>
<evidence type="ECO:0000256" key="4">
    <source>
        <dbReference type="ARBA" id="ARBA00022741"/>
    </source>
</evidence>
<evidence type="ECO:0000256" key="11">
    <source>
        <dbReference type="SAM" id="Coils"/>
    </source>
</evidence>
<dbReference type="InterPro" id="IPR017441">
    <property type="entry name" value="Protein_kinase_ATP_BS"/>
</dbReference>
<evidence type="ECO:0000256" key="1">
    <source>
        <dbReference type="ARBA" id="ARBA00012513"/>
    </source>
</evidence>
<dbReference type="PANTHER" id="PTHR24356:SF184">
    <property type="entry name" value="SERINE_THREONINE-PROTEIN KINASE TRICORNERED"/>
    <property type="match status" value="1"/>
</dbReference>
<accession>A0ABR2H5D0</accession>
<feature type="binding site" evidence="9">
    <location>
        <position position="124"/>
    </location>
    <ligand>
        <name>ATP</name>
        <dbReference type="ChEBI" id="CHEBI:30616"/>
    </ligand>
</feature>
<evidence type="ECO:0000259" key="13">
    <source>
        <dbReference type="PROSITE" id="PS50011"/>
    </source>
</evidence>
<dbReference type="PROSITE" id="PS00107">
    <property type="entry name" value="PROTEIN_KINASE_ATP"/>
    <property type="match status" value="1"/>
</dbReference>
<dbReference type="SMART" id="SM00133">
    <property type="entry name" value="S_TK_X"/>
    <property type="match status" value="1"/>
</dbReference>
<dbReference type="SMART" id="SM00220">
    <property type="entry name" value="S_TKc"/>
    <property type="match status" value="1"/>
</dbReference>
<evidence type="ECO:0000256" key="3">
    <source>
        <dbReference type="ARBA" id="ARBA00022679"/>
    </source>
</evidence>
<evidence type="ECO:0000313" key="16">
    <source>
        <dbReference type="Proteomes" id="UP001470230"/>
    </source>
</evidence>
<keyword evidence="4 9" id="KW-0547">Nucleotide-binding</keyword>
<dbReference type="InterPro" id="IPR000719">
    <property type="entry name" value="Prot_kinase_dom"/>
</dbReference>
<evidence type="ECO:0000256" key="6">
    <source>
        <dbReference type="ARBA" id="ARBA00022840"/>
    </source>
</evidence>
<feature type="region of interest" description="Disordered" evidence="12">
    <location>
        <begin position="1"/>
        <end position="23"/>
    </location>
</feature>
<gene>
    <name evidence="15" type="ORF">M9Y10_027807</name>
</gene>
<keyword evidence="3" id="KW-0808">Transferase</keyword>
<comment type="catalytic activity">
    <reaction evidence="7">
        <text>L-threonyl-[protein] + ATP = O-phospho-L-threonyl-[protein] + ADP + H(+)</text>
        <dbReference type="Rhea" id="RHEA:46608"/>
        <dbReference type="Rhea" id="RHEA-COMP:11060"/>
        <dbReference type="Rhea" id="RHEA-COMP:11605"/>
        <dbReference type="ChEBI" id="CHEBI:15378"/>
        <dbReference type="ChEBI" id="CHEBI:30013"/>
        <dbReference type="ChEBI" id="CHEBI:30616"/>
        <dbReference type="ChEBI" id="CHEBI:61977"/>
        <dbReference type="ChEBI" id="CHEBI:456216"/>
        <dbReference type="EC" id="2.7.11.1"/>
    </reaction>
</comment>
<protein>
    <recommendedName>
        <fullName evidence="1">non-specific serine/threonine protein kinase</fullName>
        <ecNumber evidence="1">2.7.11.1</ecNumber>
    </recommendedName>
</protein>
<keyword evidence="11" id="KW-0175">Coiled coil</keyword>
<feature type="coiled-coil region" evidence="11">
    <location>
        <begin position="61"/>
        <end position="88"/>
    </location>
</feature>
<dbReference type="PROSITE" id="PS00108">
    <property type="entry name" value="PROTEIN_KINASE_ST"/>
    <property type="match status" value="1"/>
</dbReference>
<name>A0ABR2H5D0_9EUKA</name>
<sequence>MSSNDSDSNSRNSKASHPSRATQVKTDITKLFLEEHFKTFLKESRESKQRRENFKEIISSGEFDQDEKQQLEQEFNKEQDKKKRVKRRVFRIEQFEKIKLIGRGAFGDVYVVRDKEDNQIYAMKILYKSELLSKGQILNTLSERDCLTQSDNPWSVQLIYSFQDSRHLYLVMEFLQGGDLMGLLIKRGYLTEEETQFIIAEALMAINHVHTTGFIHRDIKPDNLLITKEGHIKLSDYGLSTKQNRYSDPLLSLVDELTEVIQSKGEAPVLTDRKIHEKKRRDQICSTVGTPDYIAPEVLLKNPYSKSVDFWSLGSIMYEMLYGAPPFLDDSPRATALRIVRWRQTLTFPDEPELSDEAIDLMKKLLCNPKERLDFEGIKNHPFFASIDWDNLQNAKSPVMPTVTDELDTSNFEEFEPREEEEDYLESRDQDLTKVAFMGFTYNKKAMECDQGFLLNDKLQKK</sequence>
<dbReference type="InterPro" id="IPR011009">
    <property type="entry name" value="Kinase-like_dom_sf"/>
</dbReference>
<dbReference type="SUPFAM" id="SSF56112">
    <property type="entry name" value="Protein kinase-like (PK-like)"/>
    <property type="match status" value="1"/>
</dbReference>
<dbReference type="Gene3D" id="1.10.510.10">
    <property type="entry name" value="Transferase(Phosphotransferase) domain 1"/>
    <property type="match status" value="1"/>
</dbReference>
<keyword evidence="6 9" id="KW-0067">ATP-binding</keyword>
<evidence type="ECO:0000256" key="2">
    <source>
        <dbReference type="ARBA" id="ARBA00022527"/>
    </source>
</evidence>
<evidence type="ECO:0000259" key="14">
    <source>
        <dbReference type="PROSITE" id="PS51285"/>
    </source>
</evidence>
<evidence type="ECO:0000256" key="9">
    <source>
        <dbReference type="PROSITE-ProRule" id="PRU10141"/>
    </source>
</evidence>
<evidence type="ECO:0000313" key="15">
    <source>
        <dbReference type="EMBL" id="KAK8840972.1"/>
    </source>
</evidence>
<dbReference type="Gene3D" id="3.30.200.20">
    <property type="entry name" value="Phosphorylase Kinase, domain 1"/>
    <property type="match status" value="1"/>
</dbReference>
<keyword evidence="5 15" id="KW-0418">Kinase</keyword>
<evidence type="ECO:0000256" key="7">
    <source>
        <dbReference type="ARBA" id="ARBA00047899"/>
    </source>
</evidence>
<dbReference type="EMBL" id="JAPFFF010000043">
    <property type="protein sequence ID" value="KAK8840972.1"/>
    <property type="molecule type" value="Genomic_DNA"/>
</dbReference>
<dbReference type="CDD" id="cd05573">
    <property type="entry name" value="STKc_ROCK_NDR_like"/>
    <property type="match status" value="1"/>
</dbReference>
<comment type="caution">
    <text evidence="15">The sequence shown here is derived from an EMBL/GenBank/DDBJ whole genome shotgun (WGS) entry which is preliminary data.</text>
</comment>
<dbReference type="PROSITE" id="PS50011">
    <property type="entry name" value="PROTEIN_KINASE_DOM"/>
    <property type="match status" value="1"/>
</dbReference>
<keyword evidence="16" id="KW-1185">Reference proteome</keyword>
<proteinExistence type="inferred from homology"/>
<dbReference type="InterPro" id="IPR000961">
    <property type="entry name" value="AGC-kinase_C"/>
</dbReference>
<evidence type="ECO:0000256" key="8">
    <source>
        <dbReference type="ARBA" id="ARBA00048679"/>
    </source>
</evidence>
<dbReference type="Proteomes" id="UP001470230">
    <property type="component" value="Unassembled WGS sequence"/>
</dbReference>
<dbReference type="PANTHER" id="PTHR24356">
    <property type="entry name" value="SERINE/THREONINE-PROTEIN KINASE"/>
    <property type="match status" value="1"/>
</dbReference>
<organism evidence="15 16">
    <name type="scientific">Tritrichomonas musculus</name>
    <dbReference type="NCBI Taxonomy" id="1915356"/>
    <lineage>
        <taxon>Eukaryota</taxon>
        <taxon>Metamonada</taxon>
        <taxon>Parabasalia</taxon>
        <taxon>Tritrichomonadida</taxon>
        <taxon>Tritrichomonadidae</taxon>
        <taxon>Tritrichomonas</taxon>
    </lineage>
</organism>
<comment type="similarity">
    <text evidence="10">Belongs to the protein kinase superfamily.</text>
</comment>
<feature type="domain" description="AGC-kinase C-terminal" evidence="14">
    <location>
        <begin position="385"/>
        <end position="452"/>
    </location>
</feature>